<feature type="signal peptide" evidence="10">
    <location>
        <begin position="1"/>
        <end position="31"/>
    </location>
</feature>
<dbReference type="InterPro" id="IPR015720">
    <property type="entry name" value="Emp24-like"/>
</dbReference>
<evidence type="ECO:0000313" key="13">
    <source>
        <dbReference type="Proteomes" id="UP000812966"/>
    </source>
</evidence>
<dbReference type="EMBL" id="JABELV010000026">
    <property type="protein sequence ID" value="KAG7562753.1"/>
    <property type="molecule type" value="Genomic_DNA"/>
</dbReference>
<keyword evidence="6 9" id="KW-0472">Membrane</keyword>
<keyword evidence="13" id="KW-1185">Reference proteome</keyword>
<comment type="similarity">
    <text evidence="2 8">Belongs to the EMP24/GP25L family.</text>
</comment>
<dbReference type="GO" id="GO:0016020">
    <property type="term" value="C:membrane"/>
    <property type="evidence" value="ECO:0007669"/>
    <property type="project" value="UniProtKB-SubCell"/>
</dbReference>
<gene>
    <name evidence="12" type="ORF">FFLO_01814</name>
</gene>
<evidence type="ECO:0000256" key="2">
    <source>
        <dbReference type="ARBA" id="ARBA00007104"/>
    </source>
</evidence>
<comment type="caution">
    <text evidence="12">The sequence shown here is derived from an EMBL/GenBank/DDBJ whole genome shotgun (WGS) entry which is preliminary data.</text>
</comment>
<evidence type="ECO:0000256" key="3">
    <source>
        <dbReference type="ARBA" id="ARBA00022692"/>
    </source>
</evidence>
<dbReference type="SMART" id="SM01190">
    <property type="entry name" value="EMP24_GP25L"/>
    <property type="match status" value="1"/>
</dbReference>
<dbReference type="SUPFAM" id="SSF101576">
    <property type="entry name" value="Supernatant protein factor (SPF), C-terminal domain"/>
    <property type="match status" value="1"/>
</dbReference>
<evidence type="ECO:0000256" key="8">
    <source>
        <dbReference type="RuleBase" id="RU003827"/>
    </source>
</evidence>
<feature type="chain" id="PRO_5035479219" description="GOLD domain-containing protein" evidence="10">
    <location>
        <begin position="32"/>
        <end position="207"/>
    </location>
</feature>
<accession>A0A8K0JQD2</accession>
<feature type="transmembrane region" description="Helical" evidence="9">
    <location>
        <begin position="177"/>
        <end position="197"/>
    </location>
</feature>
<evidence type="ECO:0000256" key="5">
    <source>
        <dbReference type="ARBA" id="ARBA00022989"/>
    </source>
</evidence>
<keyword evidence="3 8" id="KW-0812">Transmembrane</keyword>
<evidence type="ECO:0000256" key="6">
    <source>
        <dbReference type="ARBA" id="ARBA00023136"/>
    </source>
</evidence>
<evidence type="ECO:0000256" key="1">
    <source>
        <dbReference type="ARBA" id="ARBA00004479"/>
    </source>
</evidence>
<organism evidence="12 13">
    <name type="scientific">Filobasidium floriforme</name>
    <dbReference type="NCBI Taxonomy" id="5210"/>
    <lineage>
        <taxon>Eukaryota</taxon>
        <taxon>Fungi</taxon>
        <taxon>Dikarya</taxon>
        <taxon>Basidiomycota</taxon>
        <taxon>Agaricomycotina</taxon>
        <taxon>Tremellomycetes</taxon>
        <taxon>Filobasidiales</taxon>
        <taxon>Filobasidiaceae</taxon>
        <taxon>Filobasidium</taxon>
    </lineage>
</organism>
<proteinExistence type="inferred from homology"/>
<evidence type="ECO:0000256" key="7">
    <source>
        <dbReference type="ARBA" id="ARBA00037847"/>
    </source>
</evidence>
<protein>
    <recommendedName>
        <fullName evidence="11">GOLD domain-containing protein</fullName>
    </recommendedName>
</protein>
<dbReference type="GO" id="GO:0012505">
    <property type="term" value="C:endomembrane system"/>
    <property type="evidence" value="ECO:0007669"/>
    <property type="project" value="UniProtKB-SubCell"/>
</dbReference>
<name>A0A8K0JQD2_9TREE</name>
<reference evidence="12" key="1">
    <citation type="submission" date="2020-04" db="EMBL/GenBank/DDBJ databases">
        <title>Analysis of mating type loci in Filobasidium floriforme.</title>
        <authorList>
            <person name="Nowrousian M."/>
        </authorList>
    </citation>
    <scope>NUCLEOTIDE SEQUENCE</scope>
    <source>
        <strain evidence="12">CBS 6242</strain>
    </source>
</reference>
<dbReference type="Pfam" id="PF01105">
    <property type="entry name" value="EMP24_GP25L"/>
    <property type="match status" value="1"/>
</dbReference>
<dbReference type="Proteomes" id="UP000812966">
    <property type="component" value="Unassembled WGS sequence"/>
</dbReference>
<keyword evidence="4 10" id="KW-0732">Signal</keyword>
<dbReference type="PROSITE" id="PS50866">
    <property type="entry name" value="GOLD"/>
    <property type="match status" value="1"/>
</dbReference>
<feature type="domain" description="GOLD" evidence="11">
    <location>
        <begin position="41"/>
        <end position="123"/>
    </location>
</feature>
<keyword evidence="5 9" id="KW-1133">Transmembrane helix</keyword>
<dbReference type="AlphaFoldDB" id="A0A8K0JQD2"/>
<sequence>MHHLNLNLRLPILPLLFLAVITLLTTSLVQAHRIDIPAGEKACFFEDLHVEDQMTITYQVGAGGNMDIDFYLQDPTSATLSSIYRKSTGTYALTAAKDGRYTYCFSNEMSSVSPKVVSFNVHGVLYVEDSGEVAPVEAEIRALSTGLQGVKDEQEYIVVRERVHRDTRFLQNDRVKWWSIVQSFLLVAICAWNVTYLKSWFEVKRVL</sequence>
<dbReference type="InterPro" id="IPR009038">
    <property type="entry name" value="GOLD_dom"/>
</dbReference>
<evidence type="ECO:0000313" key="12">
    <source>
        <dbReference type="EMBL" id="KAG7562753.1"/>
    </source>
</evidence>
<dbReference type="PANTHER" id="PTHR22811">
    <property type="entry name" value="TRANSMEMBRANE EMP24 DOMAIN-CONTAINING PROTEIN"/>
    <property type="match status" value="1"/>
</dbReference>
<evidence type="ECO:0000256" key="9">
    <source>
        <dbReference type="SAM" id="Phobius"/>
    </source>
</evidence>
<evidence type="ECO:0000259" key="11">
    <source>
        <dbReference type="PROSITE" id="PS50866"/>
    </source>
</evidence>
<evidence type="ECO:0000256" key="4">
    <source>
        <dbReference type="ARBA" id="ARBA00022729"/>
    </source>
</evidence>
<evidence type="ECO:0000256" key="10">
    <source>
        <dbReference type="SAM" id="SignalP"/>
    </source>
</evidence>
<comment type="subcellular location">
    <subcellularLocation>
        <location evidence="7">Endomembrane system</location>
        <topology evidence="7">Single-pass membrane protein</topology>
    </subcellularLocation>
    <subcellularLocation>
        <location evidence="1 8">Membrane</location>
        <topology evidence="1 8">Single-pass type I membrane protein</topology>
    </subcellularLocation>
</comment>
<dbReference type="InterPro" id="IPR036598">
    <property type="entry name" value="GOLD_dom_sf"/>
</dbReference>